<dbReference type="PANTHER" id="PTHR30576">
    <property type="entry name" value="COLANIC BIOSYNTHESIS UDP-GLUCOSE LIPID CARRIER TRANSFERASE"/>
    <property type="match status" value="1"/>
</dbReference>
<evidence type="ECO:0000256" key="2">
    <source>
        <dbReference type="ARBA" id="ARBA00006464"/>
    </source>
</evidence>
<dbReference type="PANTHER" id="PTHR30576:SF21">
    <property type="entry name" value="UDP-GLUCOSE:UNDECAPRENYL-PHOSPHATE GLUCOSE-1-PHOSPHATE TRANSFERASE"/>
    <property type="match status" value="1"/>
</dbReference>
<evidence type="ECO:0000256" key="4">
    <source>
        <dbReference type="ARBA" id="ARBA00022692"/>
    </source>
</evidence>
<evidence type="ECO:0000256" key="6">
    <source>
        <dbReference type="ARBA" id="ARBA00023136"/>
    </source>
</evidence>
<feature type="transmembrane region" description="Helical" evidence="8">
    <location>
        <begin position="308"/>
        <end position="329"/>
    </location>
</feature>
<protein>
    <submittedName>
        <fullName evidence="10">Undecaprenyl-phosphate glucose phosphotransferase</fullName>
        <ecNumber evidence="10">2.7.8.31</ecNumber>
    </submittedName>
</protein>
<evidence type="ECO:0000256" key="8">
    <source>
        <dbReference type="SAM" id="Phobius"/>
    </source>
</evidence>
<comment type="subcellular location">
    <subcellularLocation>
        <location evidence="1">Membrane</location>
        <topology evidence="1">Multi-pass membrane protein</topology>
    </subcellularLocation>
</comment>
<feature type="transmembrane region" description="Helical" evidence="8">
    <location>
        <begin position="72"/>
        <end position="89"/>
    </location>
</feature>
<keyword evidence="5 8" id="KW-1133">Transmembrane helix</keyword>
<keyword evidence="3 10" id="KW-0808">Transferase</keyword>
<dbReference type="NCBIfam" id="TIGR03023">
    <property type="entry name" value="WcaJ_sugtrans"/>
    <property type="match status" value="1"/>
</dbReference>
<dbReference type="InterPro" id="IPR003362">
    <property type="entry name" value="Bact_transf"/>
</dbReference>
<dbReference type="EC" id="2.7.8.31" evidence="10"/>
<evidence type="ECO:0000256" key="5">
    <source>
        <dbReference type="ARBA" id="ARBA00022989"/>
    </source>
</evidence>
<feature type="transmembrane region" description="Helical" evidence="8">
    <location>
        <begin position="132"/>
        <end position="151"/>
    </location>
</feature>
<dbReference type="GO" id="GO:0089702">
    <property type="term" value="F:undecaprenyl-phosphate glucose phosphotransferase activity"/>
    <property type="evidence" value="ECO:0007669"/>
    <property type="project" value="UniProtKB-EC"/>
</dbReference>
<dbReference type="NCBIfam" id="TIGR03025">
    <property type="entry name" value="EPS_sugtrans"/>
    <property type="match status" value="1"/>
</dbReference>
<feature type="transmembrane region" description="Helical" evidence="8">
    <location>
        <begin position="38"/>
        <end position="60"/>
    </location>
</feature>
<evidence type="ECO:0000256" key="7">
    <source>
        <dbReference type="ARBA" id="ARBA00023169"/>
    </source>
</evidence>
<accession>A0ABV6EVV3</accession>
<dbReference type="Proteomes" id="UP001589775">
    <property type="component" value="Unassembled WGS sequence"/>
</dbReference>
<sequence length="493" mass="55204">MTITTSNKLPHPDHAATVRTPSPKARLNWLRPALIERLLPVVDGLISILCGIACVLFYDLFPNTGPFSIDTYASASLLIGVNFCLLMMLQDGYRVKNLVELSQQIKMTIATWTAVFAALLAIAFAMKVSGEFSRGVTLSMFSLGLVALLGWKTLVSRLTLYALQSGAFANGRVVVISESDMHRSSDAMLELRRHGYRVNRTLEINAHDLTSPLMMSAIAPRLNELIGYCRHNRIDQILLLMRWDRQNAIDGLLDILKILPIPVYLVPDANVSRFLSYPLVNAGSTWTAELRRAPLSWSERAVKRVVDILGALVALVVFAPVMVIAAILIKLGSPGPVFFRQTRNGFTGRDFRIFKFRTMRVLEDGPKIVQATRNDPRVTWIGAWLRKTSIDELPQLFNVLKGEMSLVGPRPHATAHNSEYEQIIANYAFRHHVKPGITGLAQVNGYRGETNTLELMQMRVEYDLSYIDNWSITLDIAILFKTLLVGFHQPSAY</sequence>
<evidence type="ECO:0000256" key="3">
    <source>
        <dbReference type="ARBA" id="ARBA00022679"/>
    </source>
</evidence>
<evidence type="ECO:0000313" key="11">
    <source>
        <dbReference type="Proteomes" id="UP001589775"/>
    </source>
</evidence>
<comment type="similarity">
    <text evidence="2">Belongs to the bacterial sugar transferase family.</text>
</comment>
<feature type="transmembrane region" description="Helical" evidence="8">
    <location>
        <begin position="109"/>
        <end position="126"/>
    </location>
</feature>
<evidence type="ECO:0000259" key="9">
    <source>
        <dbReference type="Pfam" id="PF02397"/>
    </source>
</evidence>
<feature type="domain" description="Bacterial sugar transferase" evidence="9">
    <location>
        <begin position="303"/>
        <end position="486"/>
    </location>
</feature>
<proteinExistence type="inferred from homology"/>
<dbReference type="EMBL" id="JBHLWM010000008">
    <property type="protein sequence ID" value="MFC0242357.1"/>
    <property type="molecule type" value="Genomic_DNA"/>
</dbReference>
<reference evidence="10 11" key="1">
    <citation type="submission" date="2024-09" db="EMBL/GenBank/DDBJ databases">
        <authorList>
            <person name="Sun Q."/>
            <person name="Mori K."/>
        </authorList>
    </citation>
    <scope>NUCLEOTIDE SEQUENCE [LARGE SCALE GENOMIC DNA]</scope>
    <source>
        <strain evidence="10 11">KCTC 23279</strain>
    </source>
</reference>
<gene>
    <name evidence="10" type="ORF">ACFFJ6_17840</name>
</gene>
<dbReference type="Pfam" id="PF13727">
    <property type="entry name" value="CoA_binding_3"/>
    <property type="match status" value="1"/>
</dbReference>
<dbReference type="RefSeq" id="WP_378390258.1">
    <property type="nucleotide sequence ID" value="NZ_JBHLWM010000008.1"/>
</dbReference>
<keyword evidence="11" id="KW-1185">Reference proteome</keyword>
<comment type="caution">
    <text evidence="10">The sequence shown here is derived from an EMBL/GenBank/DDBJ whole genome shotgun (WGS) entry which is preliminary data.</text>
</comment>
<organism evidence="10 11">
    <name type="scientific">Rhodopseudomonas telluris</name>
    <dbReference type="NCBI Taxonomy" id="644215"/>
    <lineage>
        <taxon>Bacteria</taxon>
        <taxon>Pseudomonadati</taxon>
        <taxon>Pseudomonadota</taxon>
        <taxon>Alphaproteobacteria</taxon>
        <taxon>Hyphomicrobiales</taxon>
        <taxon>Nitrobacteraceae</taxon>
        <taxon>Rhodopseudomonas</taxon>
    </lineage>
</organism>
<dbReference type="InterPro" id="IPR017475">
    <property type="entry name" value="EPS_sugar_tfrase"/>
</dbReference>
<dbReference type="Pfam" id="PF02397">
    <property type="entry name" value="Bac_transf"/>
    <property type="match status" value="1"/>
</dbReference>
<keyword evidence="6 8" id="KW-0472">Membrane</keyword>
<name>A0ABV6EVV3_9BRAD</name>
<keyword evidence="7" id="KW-0270">Exopolysaccharide synthesis</keyword>
<evidence type="ECO:0000256" key="1">
    <source>
        <dbReference type="ARBA" id="ARBA00004141"/>
    </source>
</evidence>
<keyword evidence="4 8" id="KW-0812">Transmembrane</keyword>
<evidence type="ECO:0000313" key="10">
    <source>
        <dbReference type="EMBL" id="MFC0242357.1"/>
    </source>
</evidence>
<dbReference type="InterPro" id="IPR017473">
    <property type="entry name" value="Undecaprenyl-P_gluc_Ptfrase"/>
</dbReference>